<comment type="caution">
    <text evidence="1">The sequence shown here is derived from an EMBL/GenBank/DDBJ whole genome shotgun (WGS) entry which is preliminary data.</text>
</comment>
<gene>
    <name evidence="1" type="ORF">KHA91_00765</name>
</gene>
<sequence>MSKTNNIALEYLRVIQLRFQDMKRTAEKTFDQLNDEGLFWFPNENSNSIAVIVKHMSGNMISRWTDFLHSDGEKPDRDRDGEFENTISSREELYEVWNKGWDVFFNTLNTLTEEQLSQEVLIRSESHSVIEAIERQMYHYSYHTGQIVYIAKQLKDNGWESLTIPKKVK</sequence>
<organism evidence="1 2">
    <name type="scientific">Lederbergia citrea</name>
    <dbReference type="NCBI Taxonomy" id="2833581"/>
    <lineage>
        <taxon>Bacteria</taxon>
        <taxon>Bacillati</taxon>
        <taxon>Bacillota</taxon>
        <taxon>Bacilli</taxon>
        <taxon>Bacillales</taxon>
        <taxon>Bacillaceae</taxon>
        <taxon>Lederbergia</taxon>
    </lineage>
</organism>
<dbReference type="InterPro" id="IPR011466">
    <property type="entry name" value="DUF1572"/>
</dbReference>
<dbReference type="RefSeq" id="WP_213096325.1">
    <property type="nucleotide sequence ID" value="NZ_JAGYPH010000001.1"/>
</dbReference>
<dbReference type="SUPFAM" id="SSF109854">
    <property type="entry name" value="DinB/YfiT-like putative metalloenzymes"/>
    <property type="match status" value="1"/>
</dbReference>
<dbReference type="EMBL" id="JAGYPN010000001">
    <property type="protein sequence ID" value="MBS4221285.1"/>
    <property type="molecule type" value="Genomic_DNA"/>
</dbReference>
<evidence type="ECO:0000313" key="2">
    <source>
        <dbReference type="Proteomes" id="UP000676456"/>
    </source>
</evidence>
<reference evidence="1 2" key="1">
    <citation type="submission" date="2021-05" db="EMBL/GenBank/DDBJ databases">
        <title>Novel Bacillus species.</title>
        <authorList>
            <person name="Liu G."/>
        </authorList>
    </citation>
    <scope>NUCLEOTIDE SEQUENCE [LARGE SCALE GENOMIC DNA]</scope>
    <source>
        <strain evidence="1 2">FJAT-49682</strain>
    </source>
</reference>
<protein>
    <submittedName>
        <fullName evidence="1">DUF1572 family protein</fullName>
    </submittedName>
</protein>
<evidence type="ECO:0000313" key="1">
    <source>
        <dbReference type="EMBL" id="MBS4221285.1"/>
    </source>
</evidence>
<name>A0A942UIJ2_9BACI</name>
<dbReference type="InterPro" id="IPR034660">
    <property type="entry name" value="DinB/YfiT-like"/>
</dbReference>
<dbReference type="Pfam" id="PF07609">
    <property type="entry name" value="DUF1572"/>
    <property type="match status" value="1"/>
</dbReference>
<accession>A0A942UIJ2</accession>
<dbReference type="AlphaFoldDB" id="A0A942UIJ2"/>
<proteinExistence type="predicted"/>
<keyword evidence="2" id="KW-1185">Reference proteome</keyword>
<dbReference type="Proteomes" id="UP000676456">
    <property type="component" value="Unassembled WGS sequence"/>
</dbReference>
<dbReference type="Gene3D" id="1.20.120.450">
    <property type="entry name" value="dinb family like domain"/>
    <property type="match status" value="1"/>
</dbReference>